<keyword evidence="5" id="KW-0378">Hydrolase</keyword>
<dbReference type="OrthoDB" id="442460at2759"/>
<dbReference type="PROSITE" id="PS50600">
    <property type="entry name" value="ULP_PROTEASE"/>
    <property type="match status" value="1"/>
</dbReference>
<dbReference type="GO" id="GO:0005737">
    <property type="term" value="C:cytoplasm"/>
    <property type="evidence" value="ECO:0007669"/>
    <property type="project" value="TreeGrafter"/>
</dbReference>
<comment type="similarity">
    <text evidence="1">Belongs to the peptidase C48 family.</text>
</comment>
<evidence type="ECO:0000256" key="5">
    <source>
        <dbReference type="ARBA" id="ARBA00022801"/>
    </source>
</evidence>
<dbReference type="Gene3D" id="3.30.310.130">
    <property type="entry name" value="Ubiquitin-related"/>
    <property type="match status" value="1"/>
</dbReference>
<dbReference type="AlphaFoldDB" id="A0A8H6YUB6"/>
<feature type="compositionally biased region" description="Basic residues" evidence="6">
    <location>
        <begin position="970"/>
        <end position="985"/>
    </location>
</feature>
<keyword evidence="9" id="KW-1185">Reference proteome</keyword>
<evidence type="ECO:0000256" key="6">
    <source>
        <dbReference type="SAM" id="MobiDB-lite"/>
    </source>
</evidence>
<dbReference type="Proteomes" id="UP000620124">
    <property type="component" value="Unassembled WGS sequence"/>
</dbReference>
<evidence type="ECO:0000313" key="8">
    <source>
        <dbReference type="EMBL" id="KAF7365017.1"/>
    </source>
</evidence>
<dbReference type="PANTHER" id="PTHR46896">
    <property type="entry name" value="SENTRIN-SPECIFIC PROTEASE"/>
    <property type="match status" value="1"/>
</dbReference>
<keyword evidence="3" id="KW-0645">Protease</keyword>
<dbReference type="InterPro" id="IPR038765">
    <property type="entry name" value="Papain-like_cys_pep_sf"/>
</dbReference>
<feature type="region of interest" description="Disordered" evidence="6">
    <location>
        <begin position="1"/>
        <end position="77"/>
    </location>
</feature>
<proteinExistence type="inferred from homology"/>
<name>A0A8H6YUB6_9AGAR</name>
<dbReference type="Gene3D" id="1.10.418.20">
    <property type="match status" value="2"/>
</dbReference>
<feature type="compositionally biased region" description="Low complexity" evidence="6">
    <location>
        <begin position="378"/>
        <end position="387"/>
    </location>
</feature>
<dbReference type="GO" id="GO:0005634">
    <property type="term" value="C:nucleus"/>
    <property type="evidence" value="ECO:0007669"/>
    <property type="project" value="TreeGrafter"/>
</dbReference>
<feature type="domain" description="Ubiquitin-like protease family profile" evidence="7">
    <location>
        <begin position="460"/>
        <end position="879"/>
    </location>
</feature>
<dbReference type="GO" id="GO:0016926">
    <property type="term" value="P:protein desumoylation"/>
    <property type="evidence" value="ECO:0007669"/>
    <property type="project" value="TreeGrafter"/>
</dbReference>
<feature type="region of interest" description="Disordered" evidence="6">
    <location>
        <begin position="933"/>
        <end position="985"/>
    </location>
</feature>
<sequence length="985" mass="108815">MSGSSNPFSAGRLTNNLHGGKANPAARGNVIDYAARNGPPPNKKARMEAGVRSRKKVSQQPSNIEPSRLRRLGDPDDTDIIYVDDEYEDVGQPVSRAAVEADDLNIASSRASGSSRRDSHPVPDGEATAQLRLESRKLLPAPEDNPDSDPIEILHLPLLPWIAKSPSLILRASSLTKPPFLPIKAWYLGRKYFEEPYHLLWNAAGKMTIRSGGDPKAAAKHSEEIDIGMVAEQVSFVPPEESADKFFGMQTFGKFPKNKAGNQKPFGTQYVAYFKQGGTHGEGEIMISFDNASPAWADTSYVQFVEWLKEKVQKRETLRGKAAGGAKWEKARRMAELLETRVRREASHSVSSAIPKAGRAKSPAAPGIPRLDNRSPPATIAIANTATRSKRQSSPNSPIEVGSPTPIRPRPPNTFADSDTAGGGHESVRRSARQSSAPQRPHVDLDEVILVYPPGQTGAVNITNGDVSRLVPGEFLNDTLIEFGLKLWLQDLGKENPELVKQIHVFSSFFYKKLDNKDDKERTGQEKLEKGYESVRKWTAKFDLFGKKYIIVPINENLHWYLAIIYQPEHTLKPPPPPPPKKSSPSTRRKTREEAEQSLEMIEAATVSNSSKPRPPNSKASSATRRTPSPIETAVSAEDSGTLSPSSNVQAEVEVADQLVSCSITDDDLPPCELAEKPEACDTEGDCNSLFSEAEDDGMDVDDVEVLRATAVQPLPPAGSEVPVNHDGSHTASEEPADLEVMDVDANAMDPDESMDPLLLATNFYGSAKSRGKRKAESPLVETFPPTQDVFPSEAWEDEAEAEVEDGQPSTYVFILDSLGGRHTRVYNVLGSYLQFEARERKGLSLDMSRKPIGKQAHVPHQPNFCDCGIYLLHLAQTFISDPEHYFNLITKKRKGRTPNSLDRQLQWKDDQTKTLRQSLADRITELSEEWKKNRAAQKELKKKEDSVPESSDDEVDIVETTPAPPPRQNRQKKTPKTGRALRLR</sequence>
<feature type="region of interest" description="Disordered" evidence="6">
    <location>
        <begin position="342"/>
        <end position="445"/>
    </location>
</feature>
<dbReference type="InterPro" id="IPR051947">
    <property type="entry name" value="Sentrin-specific_protease"/>
</dbReference>
<dbReference type="GO" id="GO:0006508">
    <property type="term" value="P:proteolysis"/>
    <property type="evidence" value="ECO:0007669"/>
    <property type="project" value="UniProtKB-KW"/>
</dbReference>
<evidence type="ECO:0000256" key="2">
    <source>
        <dbReference type="ARBA" id="ARBA00022553"/>
    </source>
</evidence>
<feature type="compositionally biased region" description="Polar residues" evidence="6">
    <location>
        <begin position="1"/>
        <end position="17"/>
    </location>
</feature>
<gene>
    <name evidence="8" type="ORF">MVEN_00372800</name>
</gene>
<evidence type="ECO:0000256" key="1">
    <source>
        <dbReference type="ARBA" id="ARBA00005234"/>
    </source>
</evidence>
<evidence type="ECO:0000313" key="9">
    <source>
        <dbReference type="Proteomes" id="UP000620124"/>
    </source>
</evidence>
<evidence type="ECO:0000256" key="4">
    <source>
        <dbReference type="ARBA" id="ARBA00022786"/>
    </source>
</evidence>
<dbReference type="PANTHER" id="PTHR46896:SF3">
    <property type="entry name" value="FI06413P-RELATED"/>
    <property type="match status" value="1"/>
</dbReference>
<keyword evidence="4" id="KW-0833">Ubl conjugation pathway</keyword>
<feature type="region of interest" description="Disordered" evidence="6">
    <location>
        <begin position="675"/>
        <end position="694"/>
    </location>
</feature>
<feature type="compositionally biased region" description="Pro residues" evidence="6">
    <location>
        <begin position="573"/>
        <end position="582"/>
    </location>
</feature>
<dbReference type="InterPro" id="IPR003653">
    <property type="entry name" value="Peptidase_C48_C"/>
</dbReference>
<dbReference type="GO" id="GO:0070139">
    <property type="term" value="F:SUMO-specific endopeptidase activity"/>
    <property type="evidence" value="ECO:0007669"/>
    <property type="project" value="TreeGrafter"/>
</dbReference>
<feature type="compositionally biased region" description="Low complexity" evidence="6">
    <location>
        <begin position="608"/>
        <end position="623"/>
    </location>
</feature>
<organism evidence="8 9">
    <name type="scientific">Mycena venus</name>
    <dbReference type="NCBI Taxonomy" id="2733690"/>
    <lineage>
        <taxon>Eukaryota</taxon>
        <taxon>Fungi</taxon>
        <taxon>Dikarya</taxon>
        <taxon>Basidiomycota</taxon>
        <taxon>Agaricomycotina</taxon>
        <taxon>Agaricomycetes</taxon>
        <taxon>Agaricomycetidae</taxon>
        <taxon>Agaricales</taxon>
        <taxon>Marasmiineae</taxon>
        <taxon>Mycenaceae</taxon>
        <taxon>Mycena</taxon>
    </lineage>
</organism>
<evidence type="ECO:0000256" key="3">
    <source>
        <dbReference type="ARBA" id="ARBA00022670"/>
    </source>
</evidence>
<protein>
    <recommendedName>
        <fullName evidence="7">Ubiquitin-like protease family profile domain-containing protein</fullName>
    </recommendedName>
</protein>
<keyword evidence="2" id="KW-0597">Phosphoprotein</keyword>
<dbReference type="EMBL" id="JACAZI010000003">
    <property type="protein sequence ID" value="KAF7365017.1"/>
    <property type="molecule type" value="Genomic_DNA"/>
</dbReference>
<comment type="caution">
    <text evidence="8">The sequence shown here is derived from an EMBL/GenBank/DDBJ whole genome shotgun (WGS) entry which is preliminary data.</text>
</comment>
<reference evidence="8" key="1">
    <citation type="submission" date="2020-05" db="EMBL/GenBank/DDBJ databases">
        <title>Mycena genomes resolve the evolution of fungal bioluminescence.</title>
        <authorList>
            <person name="Tsai I.J."/>
        </authorList>
    </citation>
    <scope>NUCLEOTIDE SEQUENCE</scope>
    <source>
        <strain evidence="8">CCC161011</strain>
    </source>
</reference>
<feature type="compositionally biased region" description="Basic and acidic residues" evidence="6">
    <location>
        <begin position="933"/>
        <end position="947"/>
    </location>
</feature>
<feature type="region of interest" description="Disordered" evidence="6">
    <location>
        <begin position="713"/>
        <end position="735"/>
    </location>
</feature>
<evidence type="ECO:0000259" key="7">
    <source>
        <dbReference type="PROSITE" id="PS50600"/>
    </source>
</evidence>
<feature type="region of interest" description="Disordered" evidence="6">
    <location>
        <begin position="101"/>
        <end position="126"/>
    </location>
</feature>
<feature type="region of interest" description="Disordered" evidence="6">
    <location>
        <begin position="570"/>
        <end position="647"/>
    </location>
</feature>
<dbReference type="SUPFAM" id="SSF54001">
    <property type="entry name" value="Cysteine proteinases"/>
    <property type="match status" value="1"/>
</dbReference>
<dbReference type="Pfam" id="PF02902">
    <property type="entry name" value="Peptidase_C48"/>
    <property type="match status" value="2"/>
</dbReference>
<accession>A0A8H6YUB6</accession>